<name>A0A7W9Y1T2_9HYPH</name>
<dbReference type="AlphaFoldDB" id="A0A7W9Y1T2"/>
<protein>
    <submittedName>
        <fullName evidence="2">Uncharacterized protein</fullName>
    </submittedName>
</protein>
<reference evidence="2 3" key="1">
    <citation type="submission" date="2020-08" db="EMBL/GenBank/DDBJ databases">
        <title>Genomic Encyclopedia of Type Strains, Phase IV (KMG-IV): sequencing the most valuable type-strain genomes for metagenomic binning, comparative biology and taxonomic classification.</title>
        <authorList>
            <person name="Goeker M."/>
        </authorList>
    </citation>
    <scope>NUCLEOTIDE SEQUENCE [LARGE SCALE GENOMIC DNA]</scope>
    <source>
        <strain evidence="2 3">DSM 100734</strain>
    </source>
</reference>
<evidence type="ECO:0000313" key="2">
    <source>
        <dbReference type="EMBL" id="MBB6160439.1"/>
    </source>
</evidence>
<dbReference type="Proteomes" id="UP000547879">
    <property type="component" value="Unassembled WGS sequence"/>
</dbReference>
<gene>
    <name evidence="2" type="ORF">HNQ72_000236</name>
</gene>
<evidence type="ECO:0000256" key="1">
    <source>
        <dbReference type="SAM" id="MobiDB-lite"/>
    </source>
</evidence>
<comment type="caution">
    <text evidence="2">The sequence shown here is derived from an EMBL/GenBank/DDBJ whole genome shotgun (WGS) entry which is preliminary data.</text>
</comment>
<dbReference type="EMBL" id="JACHEG010000001">
    <property type="protein sequence ID" value="MBB6160439.1"/>
    <property type="molecule type" value="Genomic_DNA"/>
</dbReference>
<feature type="region of interest" description="Disordered" evidence="1">
    <location>
        <begin position="1"/>
        <end position="23"/>
    </location>
</feature>
<feature type="compositionally biased region" description="Polar residues" evidence="1">
    <location>
        <begin position="7"/>
        <end position="16"/>
    </location>
</feature>
<organism evidence="2 3">
    <name type="scientific">Rhizobium wenxiniae</name>
    <dbReference type="NCBI Taxonomy" id="1737357"/>
    <lineage>
        <taxon>Bacteria</taxon>
        <taxon>Pseudomonadati</taxon>
        <taxon>Pseudomonadota</taxon>
        <taxon>Alphaproteobacteria</taxon>
        <taxon>Hyphomicrobiales</taxon>
        <taxon>Rhizobiaceae</taxon>
        <taxon>Rhizobium/Agrobacterium group</taxon>
        <taxon>Rhizobium</taxon>
    </lineage>
</organism>
<proteinExistence type="predicted"/>
<dbReference type="RefSeq" id="WP_183989198.1">
    <property type="nucleotide sequence ID" value="NZ_BMHW01000001.1"/>
</dbReference>
<sequence>MIMPNSVKKNIIQQETENAPEANAEAAADDFDFASLDDLANFMVDALTIPLPADFRDSDSCDIGKKDMLAPSPSKRLN</sequence>
<evidence type="ECO:0000313" key="3">
    <source>
        <dbReference type="Proteomes" id="UP000547879"/>
    </source>
</evidence>
<keyword evidence="3" id="KW-1185">Reference proteome</keyword>
<accession>A0A7W9Y1T2</accession>